<comment type="caution">
    <text evidence="1">The sequence shown here is derived from an EMBL/GenBank/DDBJ whole genome shotgun (WGS) entry which is preliminary data.</text>
</comment>
<sequence>MGNIPVDNSFCQVNILSEYLDAVKENDCQASILRYFREDQQTISIHKLCSSLIGKLDSPQSFLEILSKQMTPDKINMIFSTTKQQSDSPLWFELRYGRITGSTLHEAAHCTTKIGSLLNKIMGELSKFTSIAMDRGKKLEKEVLKVVSGKEKIKIKEAGLLLNADYPIFGATPDGLTENYIVEVKCPSTGATIPSYVKENKITPKFWAQVQL</sequence>
<proteinExistence type="predicted"/>
<keyword evidence="2" id="KW-1185">Reference proteome</keyword>
<organism evidence="1 2">
    <name type="scientific">Mythimna loreyi</name>
    <dbReference type="NCBI Taxonomy" id="667449"/>
    <lineage>
        <taxon>Eukaryota</taxon>
        <taxon>Metazoa</taxon>
        <taxon>Ecdysozoa</taxon>
        <taxon>Arthropoda</taxon>
        <taxon>Hexapoda</taxon>
        <taxon>Insecta</taxon>
        <taxon>Pterygota</taxon>
        <taxon>Neoptera</taxon>
        <taxon>Endopterygota</taxon>
        <taxon>Lepidoptera</taxon>
        <taxon>Glossata</taxon>
        <taxon>Ditrysia</taxon>
        <taxon>Noctuoidea</taxon>
        <taxon>Noctuidae</taxon>
        <taxon>Noctuinae</taxon>
        <taxon>Hadenini</taxon>
        <taxon>Mythimna</taxon>
    </lineage>
</organism>
<evidence type="ECO:0000313" key="2">
    <source>
        <dbReference type="Proteomes" id="UP001231649"/>
    </source>
</evidence>
<protein>
    <submittedName>
        <fullName evidence="1">Uncharacterized protein</fullName>
    </submittedName>
</protein>
<evidence type="ECO:0000313" key="1">
    <source>
        <dbReference type="EMBL" id="KAJ8720543.1"/>
    </source>
</evidence>
<name>A0ACC2QRK5_9NEOP</name>
<dbReference type="EMBL" id="CM056795">
    <property type="protein sequence ID" value="KAJ8720543.1"/>
    <property type="molecule type" value="Genomic_DNA"/>
</dbReference>
<dbReference type="Proteomes" id="UP001231649">
    <property type="component" value="Chromosome 19"/>
</dbReference>
<accession>A0ACC2QRK5</accession>
<gene>
    <name evidence="1" type="ORF">PYW08_006008</name>
</gene>
<reference evidence="1" key="1">
    <citation type="submission" date="2023-03" db="EMBL/GenBank/DDBJ databases">
        <title>Chromosome-level genomes of two armyworms, Mythimna separata and Mythimna loreyi, provide insights into the biosynthesis and reception of sex pheromones.</title>
        <authorList>
            <person name="Zhao H."/>
        </authorList>
    </citation>
    <scope>NUCLEOTIDE SEQUENCE</scope>
    <source>
        <strain evidence="1">BeijingLab</strain>
    </source>
</reference>